<keyword evidence="2" id="KW-0503">Monooxygenase</keyword>
<gene>
    <name evidence="2" type="ORF">WCD41_26875</name>
</gene>
<feature type="domain" description="FAD-binding" evidence="1">
    <location>
        <begin position="4"/>
        <end position="178"/>
    </location>
</feature>
<proteinExistence type="predicted"/>
<keyword evidence="3" id="KW-1185">Reference proteome</keyword>
<dbReference type="Gene3D" id="3.50.50.60">
    <property type="entry name" value="FAD/NAD(P)-binding domain"/>
    <property type="match status" value="1"/>
</dbReference>
<comment type="caution">
    <text evidence="2">The sequence shown here is derived from an EMBL/GenBank/DDBJ whole genome shotgun (WGS) entry which is preliminary data.</text>
</comment>
<dbReference type="SUPFAM" id="SSF51905">
    <property type="entry name" value="FAD/NAD(P)-binding domain"/>
    <property type="match status" value="1"/>
</dbReference>
<dbReference type="InterPro" id="IPR036188">
    <property type="entry name" value="FAD/NAD-bd_sf"/>
</dbReference>
<dbReference type="PANTHER" id="PTHR42685">
    <property type="entry name" value="GERANYLGERANYL DIPHOSPHATE REDUCTASE"/>
    <property type="match status" value="1"/>
</dbReference>
<evidence type="ECO:0000313" key="3">
    <source>
        <dbReference type="Proteomes" id="UP001370100"/>
    </source>
</evidence>
<organism evidence="2 3">
    <name type="scientific">Actinomycetospora aeridis</name>
    <dbReference type="NCBI Taxonomy" id="3129231"/>
    <lineage>
        <taxon>Bacteria</taxon>
        <taxon>Bacillati</taxon>
        <taxon>Actinomycetota</taxon>
        <taxon>Actinomycetes</taxon>
        <taxon>Pseudonocardiales</taxon>
        <taxon>Pseudonocardiaceae</taxon>
        <taxon>Actinomycetospora</taxon>
    </lineage>
</organism>
<dbReference type="Proteomes" id="UP001370100">
    <property type="component" value="Unassembled WGS sequence"/>
</dbReference>
<protein>
    <submittedName>
        <fullName evidence="2">FAD-dependent monooxygenase</fullName>
    </submittedName>
</protein>
<dbReference type="PANTHER" id="PTHR42685:SF22">
    <property type="entry name" value="CONDITIONED MEDIUM FACTOR RECEPTOR 1"/>
    <property type="match status" value="1"/>
</dbReference>
<name>A0ABU8NCJ0_9PSEU</name>
<sequence>MHRYDAIVVGGRAAGAATAMLLARGGQDVLVLESARPGTDTLSTHALMRGAVLQLDRWGLLPTVVAQGAPAITATEFHYGDDVVTVASRPGTTPLRAPRRTVLDPILVDAARGAGAQVVFGARVTGLLRDLRGRVTGVEYVERGTRAPVRAHAAVVVGADGRRSTVAEAVDAHVEHAGAASSAVLYSYLPGLPDDRYR</sequence>
<dbReference type="InterPro" id="IPR002938">
    <property type="entry name" value="FAD-bd"/>
</dbReference>
<dbReference type="PRINTS" id="PR00420">
    <property type="entry name" value="RNGMNOXGNASE"/>
</dbReference>
<evidence type="ECO:0000313" key="2">
    <source>
        <dbReference type="EMBL" id="MEJ2890112.1"/>
    </source>
</evidence>
<dbReference type="Pfam" id="PF01494">
    <property type="entry name" value="FAD_binding_3"/>
    <property type="match status" value="1"/>
</dbReference>
<dbReference type="InterPro" id="IPR050407">
    <property type="entry name" value="Geranylgeranyl_reductase"/>
</dbReference>
<reference evidence="2 3" key="1">
    <citation type="submission" date="2024-03" db="EMBL/GenBank/DDBJ databases">
        <title>Actinomycetospora sp. OC33-EN06, a novel actinomycete isolated from wild orchid (Aerides multiflora).</title>
        <authorList>
            <person name="Suriyachadkun C."/>
        </authorList>
    </citation>
    <scope>NUCLEOTIDE SEQUENCE [LARGE SCALE GENOMIC DNA]</scope>
    <source>
        <strain evidence="2 3">OC33-EN06</strain>
    </source>
</reference>
<accession>A0ABU8NCJ0</accession>
<keyword evidence="2" id="KW-0560">Oxidoreductase</keyword>
<dbReference type="GO" id="GO:0004497">
    <property type="term" value="F:monooxygenase activity"/>
    <property type="evidence" value="ECO:0007669"/>
    <property type="project" value="UniProtKB-KW"/>
</dbReference>
<evidence type="ECO:0000259" key="1">
    <source>
        <dbReference type="Pfam" id="PF01494"/>
    </source>
</evidence>
<dbReference type="RefSeq" id="WP_337718315.1">
    <property type="nucleotide sequence ID" value="NZ_JBBEGL010000010.1"/>
</dbReference>
<dbReference type="EMBL" id="JBBEGL010000010">
    <property type="protein sequence ID" value="MEJ2890112.1"/>
    <property type="molecule type" value="Genomic_DNA"/>
</dbReference>